<organism evidence="11 12">
    <name type="scientific">Trichomonas vaginalis (strain ATCC PRA-98 / G3)</name>
    <dbReference type="NCBI Taxonomy" id="412133"/>
    <lineage>
        <taxon>Eukaryota</taxon>
        <taxon>Metamonada</taxon>
        <taxon>Parabasalia</taxon>
        <taxon>Trichomonadida</taxon>
        <taxon>Trichomonadidae</taxon>
        <taxon>Trichomonas</taxon>
    </lineage>
</organism>
<dbReference type="STRING" id="5722.A2F7C3"/>
<dbReference type="PANTHER" id="PTHR10953:SF3">
    <property type="entry name" value="UBIQUITIN-LIKE MODIFIER-ACTIVATING ENZYME ATG7"/>
    <property type="match status" value="1"/>
</dbReference>
<evidence type="ECO:0000256" key="8">
    <source>
        <dbReference type="ARBA" id="ARBA00023006"/>
    </source>
</evidence>
<sequence length="609" mass="68675">MSFQNISSLIEPSFWYELNKVKLNDKMLDETPFDIISYFQAGRSAGVKAFAFINEDSFKPKKEVHDVHFLNVLGTFPITFYLTNTKPSFKKLDRNGIMASLKAEMINNINSGEWINNPSILLKSALTVFGDLKHWQYTYCFAFPNPKLDNIKIVSKEVTPEIEYLSQQTNYSNWIYVLGPENSLLPLTEAKSDSTFVLIDPSTNQDLGWPAKILSLAIARKFNTKTIKIARLSYDSALFTVNVEDFNLNDAPFTGWNLTPKKTAHFVDLSATMDPMQLFTAATSLNLRLMKWRLCPQLDVQKLQAQKCLLIGCGTLGCNVARYLLGWGVRKFVLIDYGKVSFSNPPRQSLFTFADCIDGGRSKCEAAAKELKRICPDVEAEYYEMPIPMPGHPLGKNEYEKTRKNVELLDKLIKECDCTWLLTDTRESRWLPTLLATANEKLCISVALGFDTFSVVRCGCHGLGCYFCNDVIAPTDTMTDRTLDMQCTVTRPGIAPMASSYGVELWASIVQTKEGVNAEADADSVLGTVPHQLRCFLHSWQLLPMAGKPFKNCVACSEPIIKKWKEEGWNFILRALTEVGYLEEVSGINAMKAEMADVDCEWEEIDEDQ</sequence>
<evidence type="ECO:0000256" key="2">
    <source>
        <dbReference type="ARBA" id="ARBA00004496"/>
    </source>
</evidence>
<dbReference type="FunFam" id="3.40.50.720:FF:000395">
    <property type="entry name" value="ubiquitin-like modifier-activating enzyme ATG7"/>
    <property type="match status" value="1"/>
</dbReference>
<dbReference type="Proteomes" id="UP000001542">
    <property type="component" value="Unassembled WGS sequence"/>
</dbReference>
<dbReference type="InterPro" id="IPR042523">
    <property type="entry name" value="Atg7_N_2"/>
</dbReference>
<dbReference type="VEuPathDB" id="TrichDB:TVAG_092470"/>
<keyword evidence="12" id="KW-1185">Reference proteome</keyword>
<evidence type="ECO:0000256" key="5">
    <source>
        <dbReference type="ARBA" id="ARBA00022490"/>
    </source>
</evidence>
<dbReference type="InterPro" id="IPR000594">
    <property type="entry name" value="ThiF_NAD_FAD-bd"/>
</dbReference>
<reference evidence="11" key="1">
    <citation type="submission" date="2006-10" db="EMBL/GenBank/DDBJ databases">
        <authorList>
            <person name="Amadeo P."/>
            <person name="Zhao Q."/>
            <person name="Wortman J."/>
            <person name="Fraser-Liggett C."/>
            <person name="Carlton J."/>
        </authorList>
    </citation>
    <scope>NUCLEOTIDE SEQUENCE</scope>
    <source>
        <strain evidence="11">G3</strain>
    </source>
</reference>
<dbReference type="OrthoDB" id="338614at2759"/>
<dbReference type="GO" id="GO:0005737">
    <property type="term" value="C:cytoplasm"/>
    <property type="evidence" value="ECO:0000318"/>
    <property type="project" value="GO_Central"/>
</dbReference>
<evidence type="ECO:0000256" key="6">
    <source>
        <dbReference type="ARBA" id="ARBA00022786"/>
    </source>
</evidence>
<accession>A2F7C3</accession>
<dbReference type="GO" id="GO:0019779">
    <property type="term" value="F:Atg8 activating enzyme activity"/>
    <property type="evidence" value="ECO:0000318"/>
    <property type="project" value="GO_Central"/>
</dbReference>
<dbReference type="AlphaFoldDB" id="A2F7C3"/>
<dbReference type="Gene3D" id="3.40.140.70">
    <property type="entry name" value="Ubiquitin-like modifier-activating enzyme ATG7 N-terminal domain"/>
    <property type="match status" value="1"/>
</dbReference>
<dbReference type="Pfam" id="PF00899">
    <property type="entry name" value="ThiF"/>
    <property type="match status" value="1"/>
</dbReference>
<dbReference type="GO" id="GO:0000407">
    <property type="term" value="C:phagophore assembly site"/>
    <property type="evidence" value="ECO:0000318"/>
    <property type="project" value="GO_Central"/>
</dbReference>
<dbReference type="GO" id="GO:0032446">
    <property type="term" value="P:protein modification by small protein conjugation"/>
    <property type="evidence" value="ECO:0000318"/>
    <property type="project" value="GO_Central"/>
</dbReference>
<gene>
    <name evidence="11" type="ORF">TVAG_092470</name>
</gene>
<dbReference type="GO" id="GO:0019778">
    <property type="term" value="F:Atg12 activating enzyme activity"/>
    <property type="evidence" value="ECO:0000318"/>
    <property type="project" value="GO_Central"/>
</dbReference>
<dbReference type="Pfam" id="PF16420">
    <property type="entry name" value="ATG7_N"/>
    <property type="match status" value="1"/>
</dbReference>
<keyword evidence="8" id="KW-0072">Autophagy</keyword>
<keyword evidence="5" id="KW-0963">Cytoplasm</keyword>
<dbReference type="SMR" id="A2F7C3"/>
<evidence type="ECO:0000256" key="7">
    <source>
        <dbReference type="ARBA" id="ARBA00022927"/>
    </source>
</evidence>
<evidence type="ECO:0000259" key="9">
    <source>
        <dbReference type="Pfam" id="PF00899"/>
    </source>
</evidence>
<dbReference type="GO" id="GO:0015031">
    <property type="term" value="P:protein transport"/>
    <property type="evidence" value="ECO:0007669"/>
    <property type="project" value="UniProtKB-KW"/>
</dbReference>
<dbReference type="InParanoid" id="A2F7C3"/>
<dbReference type="SUPFAM" id="SSF69572">
    <property type="entry name" value="Activating enzymes of the ubiquitin-like proteins"/>
    <property type="match status" value="1"/>
</dbReference>
<evidence type="ECO:0000259" key="10">
    <source>
        <dbReference type="Pfam" id="PF16420"/>
    </source>
</evidence>
<dbReference type="eggNOG" id="KOG2337">
    <property type="taxonomic scope" value="Eukaryota"/>
</dbReference>
<dbReference type="InterPro" id="IPR032197">
    <property type="entry name" value="Atg7_N"/>
</dbReference>
<dbReference type="RefSeq" id="XP_001312121.1">
    <property type="nucleotide sequence ID" value="XM_001312120.1"/>
</dbReference>
<keyword evidence="6" id="KW-0833">Ubl conjugation pathway</keyword>
<feature type="domain" description="THIF-type NAD/FAD binding fold" evidence="9">
    <location>
        <begin position="288"/>
        <end position="515"/>
    </location>
</feature>
<dbReference type="InterPro" id="IPR042522">
    <property type="entry name" value="Atg7_N_1"/>
</dbReference>
<protein>
    <submittedName>
        <fullName evidence="11">ThiF family protein</fullName>
    </submittedName>
</protein>
<dbReference type="FunFam" id="3.40.140.70:FF:000006">
    <property type="entry name" value="ThiF family protein"/>
    <property type="match status" value="1"/>
</dbReference>
<dbReference type="GO" id="GO:0000423">
    <property type="term" value="P:mitophagy"/>
    <property type="evidence" value="ECO:0000318"/>
    <property type="project" value="GO_Central"/>
</dbReference>
<keyword evidence="4" id="KW-0813">Transport</keyword>
<evidence type="ECO:0000313" key="12">
    <source>
        <dbReference type="Proteomes" id="UP000001542"/>
    </source>
</evidence>
<proteinExistence type="predicted"/>
<feature type="domain" description="Ubiquitin-like modifier-activating enzyme Atg7 N-terminal" evidence="10">
    <location>
        <begin position="1"/>
        <end position="273"/>
    </location>
</feature>
<evidence type="ECO:0000256" key="4">
    <source>
        <dbReference type="ARBA" id="ARBA00022448"/>
    </source>
</evidence>
<dbReference type="GO" id="GO:0006995">
    <property type="term" value="P:cellular response to nitrogen starvation"/>
    <property type="evidence" value="ECO:0000318"/>
    <property type="project" value="GO_Central"/>
</dbReference>
<reference evidence="11" key="2">
    <citation type="journal article" date="2007" name="Science">
        <title>Draft genome sequence of the sexually transmitted pathogen Trichomonas vaginalis.</title>
        <authorList>
            <person name="Carlton J.M."/>
            <person name="Hirt R.P."/>
            <person name="Silva J.C."/>
            <person name="Delcher A.L."/>
            <person name="Schatz M."/>
            <person name="Zhao Q."/>
            <person name="Wortman J.R."/>
            <person name="Bidwell S.L."/>
            <person name="Alsmark U.C.M."/>
            <person name="Besteiro S."/>
            <person name="Sicheritz-Ponten T."/>
            <person name="Noel C.J."/>
            <person name="Dacks J.B."/>
            <person name="Foster P.G."/>
            <person name="Simillion C."/>
            <person name="Van de Peer Y."/>
            <person name="Miranda-Saavedra D."/>
            <person name="Barton G.J."/>
            <person name="Westrop G.D."/>
            <person name="Mueller S."/>
            <person name="Dessi D."/>
            <person name="Fiori P.L."/>
            <person name="Ren Q."/>
            <person name="Paulsen I."/>
            <person name="Zhang H."/>
            <person name="Bastida-Corcuera F.D."/>
            <person name="Simoes-Barbosa A."/>
            <person name="Brown M.T."/>
            <person name="Hayes R.D."/>
            <person name="Mukherjee M."/>
            <person name="Okumura C.Y."/>
            <person name="Schneider R."/>
            <person name="Smith A.J."/>
            <person name="Vanacova S."/>
            <person name="Villalvazo M."/>
            <person name="Haas B.J."/>
            <person name="Pertea M."/>
            <person name="Feldblyum T.V."/>
            <person name="Utterback T.R."/>
            <person name="Shu C.L."/>
            <person name="Osoegawa K."/>
            <person name="de Jong P.J."/>
            <person name="Hrdy I."/>
            <person name="Horvathova L."/>
            <person name="Zubacova Z."/>
            <person name="Dolezal P."/>
            <person name="Malik S.B."/>
            <person name="Logsdon J.M. Jr."/>
            <person name="Henze K."/>
            <person name="Gupta A."/>
            <person name="Wang C.C."/>
            <person name="Dunne R.L."/>
            <person name="Upcroft J.A."/>
            <person name="Upcroft P."/>
            <person name="White O."/>
            <person name="Salzberg S.L."/>
            <person name="Tang P."/>
            <person name="Chiu C.-H."/>
            <person name="Lee Y.-S."/>
            <person name="Embley T.M."/>
            <person name="Coombs G.H."/>
            <person name="Mottram J.C."/>
            <person name="Tachezy J."/>
            <person name="Fraser-Liggett C.M."/>
            <person name="Johnson P.J."/>
        </authorList>
    </citation>
    <scope>NUCLEOTIDE SEQUENCE [LARGE SCALE GENOMIC DNA]</scope>
    <source>
        <strain evidence="11">G3</strain>
    </source>
</reference>
<dbReference type="KEGG" id="tva:4756996"/>
<comment type="subunit">
    <text evidence="3">Homodimer.</text>
</comment>
<dbReference type="Gene3D" id="3.40.50.720">
    <property type="entry name" value="NAD(P)-binding Rossmann-like Domain"/>
    <property type="match status" value="1"/>
</dbReference>
<name>A2F7C3_TRIV3</name>
<dbReference type="FunCoup" id="A2F7C3">
    <property type="interactions" value="403"/>
</dbReference>
<evidence type="ECO:0000313" key="11">
    <source>
        <dbReference type="EMBL" id="EAX99191.1"/>
    </source>
</evidence>
<dbReference type="InterPro" id="IPR035985">
    <property type="entry name" value="Ubiquitin-activating_enz"/>
</dbReference>
<evidence type="ECO:0000256" key="1">
    <source>
        <dbReference type="ARBA" id="ARBA00004329"/>
    </source>
</evidence>
<comment type="subcellular location">
    <subcellularLocation>
        <location evidence="2">Cytoplasm</location>
    </subcellularLocation>
    <subcellularLocation>
        <location evidence="1">Preautophagosomal structure</location>
    </subcellularLocation>
</comment>
<dbReference type="PANTHER" id="PTHR10953">
    <property type="entry name" value="UBIQUITIN-ACTIVATING ENZYME E1"/>
    <property type="match status" value="1"/>
</dbReference>
<dbReference type="VEuPathDB" id="TrichDB:TVAGG3_0961900"/>
<dbReference type="GO" id="GO:0000045">
    <property type="term" value="P:autophagosome assembly"/>
    <property type="evidence" value="ECO:0000318"/>
    <property type="project" value="GO_Central"/>
</dbReference>
<keyword evidence="7" id="KW-0653">Protein transport</keyword>
<dbReference type="EMBL" id="DS113646">
    <property type="protein sequence ID" value="EAX99191.1"/>
    <property type="molecule type" value="Genomic_DNA"/>
</dbReference>
<dbReference type="GO" id="GO:0034727">
    <property type="term" value="P:piecemeal microautophagy of the nucleus"/>
    <property type="evidence" value="ECO:0000318"/>
    <property type="project" value="GO_Central"/>
</dbReference>
<dbReference type="Gene3D" id="3.40.140.100">
    <property type="entry name" value="Ubiquitin-like modifier-activating enzyme ATG7 C-terminal domain"/>
    <property type="match status" value="1"/>
</dbReference>
<evidence type="ECO:0000256" key="3">
    <source>
        <dbReference type="ARBA" id="ARBA00011738"/>
    </source>
</evidence>
<dbReference type="InterPro" id="IPR045886">
    <property type="entry name" value="ThiF/MoeB/HesA"/>
</dbReference>